<dbReference type="PANTHER" id="PTHR45736:SF6">
    <property type="entry name" value="ZINC FINGER MYM-TYPE PROTEIN 2"/>
    <property type="match status" value="1"/>
</dbReference>
<keyword evidence="5" id="KW-0863">Zinc-finger</keyword>
<feature type="domain" description="TRASH" evidence="9">
    <location>
        <begin position="648"/>
        <end position="683"/>
    </location>
</feature>
<evidence type="ECO:0000256" key="5">
    <source>
        <dbReference type="ARBA" id="ARBA00022771"/>
    </source>
</evidence>
<feature type="compositionally biased region" description="Acidic residues" evidence="8">
    <location>
        <begin position="1224"/>
        <end position="1234"/>
    </location>
</feature>
<keyword evidence="2" id="KW-0597">Phosphoprotein</keyword>
<feature type="domain" description="TRASH" evidence="9">
    <location>
        <begin position="271"/>
        <end position="307"/>
    </location>
</feature>
<feature type="region of interest" description="Disordered" evidence="8">
    <location>
        <begin position="730"/>
        <end position="757"/>
    </location>
</feature>
<keyword evidence="7" id="KW-0832">Ubl conjugation</keyword>
<organism evidence="10 11">
    <name type="scientific">Anguilla anguilla</name>
    <name type="common">European freshwater eel</name>
    <name type="synonym">Muraena anguilla</name>
    <dbReference type="NCBI Taxonomy" id="7936"/>
    <lineage>
        <taxon>Eukaryota</taxon>
        <taxon>Metazoa</taxon>
        <taxon>Chordata</taxon>
        <taxon>Craniata</taxon>
        <taxon>Vertebrata</taxon>
        <taxon>Euteleostomi</taxon>
        <taxon>Actinopterygii</taxon>
        <taxon>Neopterygii</taxon>
        <taxon>Teleostei</taxon>
        <taxon>Anguilliformes</taxon>
        <taxon>Anguillidae</taxon>
        <taxon>Anguilla</taxon>
    </lineage>
</organism>
<dbReference type="InterPro" id="IPR010507">
    <property type="entry name" value="Znf_MYM"/>
</dbReference>
<feature type="region of interest" description="Disordered" evidence="8">
    <location>
        <begin position="185"/>
        <end position="265"/>
    </location>
</feature>
<feature type="compositionally biased region" description="Polar residues" evidence="8">
    <location>
        <begin position="255"/>
        <end position="264"/>
    </location>
</feature>
<feature type="compositionally biased region" description="Polar residues" evidence="8">
    <location>
        <begin position="747"/>
        <end position="757"/>
    </location>
</feature>
<feature type="domain" description="TRASH" evidence="9">
    <location>
        <begin position="689"/>
        <end position="724"/>
    </location>
</feature>
<evidence type="ECO:0000313" key="10">
    <source>
        <dbReference type="EMBL" id="KAG5833469.1"/>
    </source>
</evidence>
<name>A0A9D3LPX3_ANGAN</name>
<dbReference type="InterPro" id="IPR051284">
    <property type="entry name" value="ZnF_MYMT-QRICH1"/>
</dbReference>
<feature type="domain" description="TRASH" evidence="9">
    <location>
        <begin position="560"/>
        <end position="596"/>
    </location>
</feature>
<feature type="region of interest" description="Disordered" evidence="8">
    <location>
        <begin position="1211"/>
        <end position="1238"/>
    </location>
</feature>
<keyword evidence="3" id="KW-0479">Metal-binding</keyword>
<feature type="compositionally biased region" description="Low complexity" evidence="8">
    <location>
        <begin position="992"/>
        <end position="1004"/>
    </location>
</feature>
<comment type="caution">
    <text evidence="10">The sequence shown here is derived from an EMBL/GenBank/DDBJ whole genome shotgun (WGS) entry which is preliminary data.</text>
</comment>
<dbReference type="Pfam" id="PF25561">
    <property type="entry name" value="QRICH1"/>
    <property type="match status" value="1"/>
</dbReference>
<dbReference type="PANTHER" id="PTHR45736">
    <property type="entry name" value="ZINC FINGER MYM-TYPE PROTEIN"/>
    <property type="match status" value="1"/>
</dbReference>
<feature type="region of interest" description="Disordered" evidence="8">
    <location>
        <begin position="907"/>
        <end position="941"/>
    </location>
</feature>
<keyword evidence="11" id="KW-1185">Reference proteome</keyword>
<evidence type="ECO:0000256" key="2">
    <source>
        <dbReference type="ARBA" id="ARBA00022553"/>
    </source>
</evidence>
<dbReference type="GO" id="GO:0008270">
    <property type="term" value="F:zinc ion binding"/>
    <property type="evidence" value="ECO:0007669"/>
    <property type="project" value="UniProtKB-KW"/>
</dbReference>
<keyword evidence="4" id="KW-0677">Repeat</keyword>
<evidence type="ECO:0000259" key="9">
    <source>
        <dbReference type="SMART" id="SM00746"/>
    </source>
</evidence>
<accession>A0A9D3LPX3</accession>
<proteinExistence type="predicted"/>
<feature type="domain" description="TRASH" evidence="9">
    <location>
        <begin position="500"/>
        <end position="536"/>
    </location>
</feature>
<dbReference type="InterPro" id="IPR021893">
    <property type="entry name" value="ZMYM2-like_C"/>
</dbReference>
<evidence type="ECO:0000256" key="6">
    <source>
        <dbReference type="ARBA" id="ARBA00022833"/>
    </source>
</evidence>
<evidence type="ECO:0000256" key="7">
    <source>
        <dbReference type="ARBA" id="ARBA00022843"/>
    </source>
</evidence>
<protein>
    <recommendedName>
        <fullName evidence="9">TRASH domain-containing protein</fullName>
    </recommendedName>
</protein>
<dbReference type="InterPro" id="IPR011017">
    <property type="entry name" value="TRASH_dom"/>
</dbReference>
<reference evidence="10" key="1">
    <citation type="submission" date="2021-01" db="EMBL/GenBank/DDBJ databases">
        <title>A chromosome-scale assembly of European eel, Anguilla anguilla.</title>
        <authorList>
            <person name="Henkel C."/>
            <person name="Jong-Raadsen S.A."/>
            <person name="Dufour S."/>
            <person name="Weltzien F.-A."/>
            <person name="Palstra A.P."/>
            <person name="Pelster B."/>
            <person name="Spaink H.P."/>
            <person name="Van Den Thillart G.E."/>
            <person name="Jansen H."/>
            <person name="Zahm M."/>
            <person name="Klopp C."/>
            <person name="Cedric C."/>
            <person name="Louis A."/>
            <person name="Berthelot C."/>
            <person name="Parey E."/>
            <person name="Roest Crollius H."/>
            <person name="Montfort J."/>
            <person name="Robinson-Rechavi M."/>
            <person name="Bucao C."/>
            <person name="Bouchez O."/>
            <person name="Gislard M."/>
            <person name="Lluch J."/>
            <person name="Milhes M."/>
            <person name="Lampietro C."/>
            <person name="Lopez Roques C."/>
            <person name="Donnadieu C."/>
            <person name="Braasch I."/>
            <person name="Desvignes T."/>
            <person name="Postlethwait J."/>
            <person name="Bobe J."/>
            <person name="Guiguen Y."/>
            <person name="Dirks R."/>
        </authorList>
    </citation>
    <scope>NUCLEOTIDE SEQUENCE</scope>
    <source>
        <strain evidence="10">Tag_6206</strain>
        <tissue evidence="10">Liver</tissue>
    </source>
</reference>
<feature type="compositionally biased region" description="Low complexity" evidence="8">
    <location>
        <begin position="80"/>
        <end position="89"/>
    </location>
</feature>
<feature type="compositionally biased region" description="Polar residues" evidence="8">
    <location>
        <begin position="103"/>
        <end position="113"/>
    </location>
</feature>
<dbReference type="Pfam" id="PF12012">
    <property type="entry name" value="DUF3504"/>
    <property type="match status" value="1"/>
</dbReference>
<dbReference type="InterPro" id="IPR057926">
    <property type="entry name" value="QRICH1_dom"/>
</dbReference>
<feature type="domain" description="TRASH" evidence="9">
    <location>
        <begin position="406"/>
        <end position="443"/>
    </location>
</feature>
<feature type="region of interest" description="Disordered" evidence="8">
    <location>
        <begin position="981"/>
        <end position="1004"/>
    </location>
</feature>
<evidence type="ECO:0000256" key="1">
    <source>
        <dbReference type="ARBA" id="ARBA00022499"/>
    </source>
</evidence>
<sequence>MDRGLPEGSEPRLGGEEDGVTAEAESFMDTAPPTAQKTPMEGTDAAHDPPVTAAAPLPPAQDDEDDDVVLVEAPPPAPAPQAGAQPSAPSRKHDCGEKEVAPSSGSAALSSTEPDSEIKIASVTTLGVAASSSTVAVGTAAAAAGSKGDMNLMITSVTSLQGAGTGPGLERDDGLQIGSTFSLNPEAQTELSTSRPGTFNPGRVSTTNEPVQNGETSTHQRSDSWISQSASFPRNQKQPGADSPAPAASLPKQVCSPSSTQQPPRTVKVTCANCRKPLKKGQTAYQRKGSTHLFCSTTCLSAFSHKPAPKKNCTMCKKDITSMKGTIVAQVDSSEAFQEFCSTGCLSSYENKQNPPKTPVKTRCTVCGKLTEIRHEVSFKNVTHKICSDMCFNRYRMANGLIMNCCEHCGGYLPSKANHFLVIDGQQKRFCSHNCVKDYKQAHGKMTICSGCKTSCRSITGTHCIGTSGAMETYCSAVCMAKTKGTTSPDSPSTTTEPRCHFCKEKALPQYQATLPEGVVYNFCSSSCVTNFQDFTALSTKTSNGQTAPSSTSNNIQLKCNYCRGSFSLKPQTLEWENKVYQFCSKTCCEDYKKLHCIVTFCEYCQEEKTLHETVKFSGVKRPFCSEGCKLLYKQEFARRLGLKCVTCNHCTQMCKRGVTKQIDGVQRDFCSEACAKKFHDWYYKSARCDCCKLQGNLSESVQWRAEMKHFCDQQCLLRFYCQQNEPNLSTQRGPENMSYGHGGQPQGTKATAHSQPAVPSSYAGGGMLKDVKNKAVLCKPLTLTKATYCKPHMQSKHCQTEEEVQKEYVPVPIPVPVYIPVPMNMYTQATPTPVTLPVPVPVPVFLPTTLDGAEQIVRTIAELKAKIPADPLEADLLAMAEMIAEADEEKPDCADVMCKNVDSADVKRETVKSESSSSEEEEEEEEEEDDSYQPHLDLEDDFPRVPDPVPAVEGLDAEIGFTLPLVLGDEREVKPGLKVERKGHKRRAVEMDASPSSPDASSMGCSFPLKSRYGVNAWKRWVLTRNNHSQDDKEKEQLKEVKPSRLKRNLLSLSAAELNYGLSRFVSEVRRPNGEAYAPDSVFYLCLGIQRYLLDNGRTEDIFSDPYYHLFGQELNRVLQGWQPSVLPDGSLWGRVEEQALWSSRQLGQHSPIALLRSLVYLNTKYFGLRTVEQHLRLSFGKVYEQRKATPHSKDTSVCIRIPSISQDQAVKTGTRKRKREEVDGDPDYEPDEYSGSPPHCPIKKHECLLYELYLSKCPSALKKRTDVFYMTPDDSSSSDSPLWYSSTPLERAILEKVLTRILLIKDIYSQKDPSEEEEEEEGSE</sequence>
<feature type="domain" description="TRASH" evidence="9">
    <location>
        <begin position="313"/>
        <end position="353"/>
    </location>
</feature>
<feature type="compositionally biased region" description="Acidic residues" evidence="8">
    <location>
        <begin position="918"/>
        <end position="932"/>
    </location>
</feature>
<dbReference type="EMBL" id="JAFIRN010000016">
    <property type="protein sequence ID" value="KAG5833469.1"/>
    <property type="molecule type" value="Genomic_DNA"/>
</dbReference>
<dbReference type="Pfam" id="PF06467">
    <property type="entry name" value="zf-FCS"/>
    <property type="match status" value="9"/>
</dbReference>
<evidence type="ECO:0000256" key="8">
    <source>
        <dbReference type="SAM" id="MobiDB-lite"/>
    </source>
</evidence>
<feature type="compositionally biased region" description="Basic and acidic residues" evidence="8">
    <location>
        <begin position="1"/>
        <end position="15"/>
    </location>
</feature>
<dbReference type="Proteomes" id="UP001044222">
    <property type="component" value="Chromosome 16"/>
</dbReference>
<feature type="domain" description="TRASH" evidence="9">
    <location>
        <begin position="364"/>
        <end position="399"/>
    </location>
</feature>
<dbReference type="SMART" id="SM00746">
    <property type="entry name" value="TRASH"/>
    <property type="match status" value="9"/>
</dbReference>
<gene>
    <name evidence="10" type="ORF">ANANG_G00276270</name>
</gene>
<feature type="compositionally biased region" description="Basic and acidic residues" evidence="8">
    <location>
        <begin position="91"/>
        <end position="100"/>
    </location>
</feature>
<evidence type="ECO:0000313" key="11">
    <source>
        <dbReference type="Proteomes" id="UP001044222"/>
    </source>
</evidence>
<keyword evidence="1" id="KW-1017">Isopeptide bond</keyword>
<evidence type="ECO:0000256" key="3">
    <source>
        <dbReference type="ARBA" id="ARBA00022723"/>
    </source>
</evidence>
<evidence type="ECO:0000256" key="4">
    <source>
        <dbReference type="ARBA" id="ARBA00022737"/>
    </source>
</evidence>
<feature type="compositionally biased region" description="Polar residues" evidence="8">
    <location>
        <begin position="185"/>
        <end position="238"/>
    </location>
</feature>
<feature type="domain" description="TRASH" evidence="9">
    <location>
        <begin position="602"/>
        <end position="637"/>
    </location>
</feature>
<feature type="region of interest" description="Disordered" evidence="8">
    <location>
        <begin position="1"/>
        <end position="115"/>
    </location>
</feature>
<keyword evidence="6" id="KW-0862">Zinc</keyword>
<dbReference type="SUPFAM" id="SSF57716">
    <property type="entry name" value="Glucocorticoid receptor-like (DNA-binding domain)"/>
    <property type="match status" value="1"/>
</dbReference>